<dbReference type="EMBL" id="CP003364">
    <property type="protein sequence ID" value="AGA26518.1"/>
    <property type="molecule type" value="Genomic_DNA"/>
</dbReference>
<evidence type="ECO:0000256" key="1">
    <source>
        <dbReference type="SAM" id="MobiDB-lite"/>
    </source>
</evidence>
<accession>L0DCF4</accession>
<feature type="compositionally biased region" description="Basic and acidic residues" evidence="1">
    <location>
        <begin position="69"/>
        <end position="80"/>
    </location>
</feature>
<keyword evidence="3" id="KW-1185">Reference proteome</keyword>
<dbReference type="KEGG" id="saci:Sinac_2196"/>
<evidence type="ECO:0000313" key="2">
    <source>
        <dbReference type="EMBL" id="AGA26518.1"/>
    </source>
</evidence>
<feature type="compositionally biased region" description="Polar residues" evidence="1">
    <location>
        <begin position="31"/>
        <end position="42"/>
    </location>
</feature>
<gene>
    <name evidence="2" type="ordered locus">Sinac_2196</name>
</gene>
<protein>
    <recommendedName>
        <fullName evidence="4">Lipoprotein</fullName>
    </recommendedName>
</protein>
<proteinExistence type="predicted"/>
<organism evidence="2 3">
    <name type="scientific">Singulisphaera acidiphila (strain ATCC BAA-1392 / DSM 18658 / VKM B-2454 / MOB10)</name>
    <dbReference type="NCBI Taxonomy" id="886293"/>
    <lineage>
        <taxon>Bacteria</taxon>
        <taxon>Pseudomonadati</taxon>
        <taxon>Planctomycetota</taxon>
        <taxon>Planctomycetia</taxon>
        <taxon>Isosphaerales</taxon>
        <taxon>Isosphaeraceae</taxon>
        <taxon>Singulisphaera</taxon>
    </lineage>
</organism>
<dbReference type="AlphaFoldDB" id="L0DCF4"/>
<evidence type="ECO:0000313" key="3">
    <source>
        <dbReference type="Proteomes" id="UP000010798"/>
    </source>
</evidence>
<name>L0DCF4_SINAD</name>
<reference evidence="2 3" key="1">
    <citation type="submission" date="2012-02" db="EMBL/GenBank/DDBJ databases">
        <title>Complete sequence of chromosome of Singulisphaera acidiphila DSM 18658.</title>
        <authorList>
            <consortium name="US DOE Joint Genome Institute (JGI-PGF)"/>
            <person name="Lucas S."/>
            <person name="Copeland A."/>
            <person name="Lapidus A."/>
            <person name="Glavina del Rio T."/>
            <person name="Dalin E."/>
            <person name="Tice H."/>
            <person name="Bruce D."/>
            <person name="Goodwin L."/>
            <person name="Pitluck S."/>
            <person name="Peters L."/>
            <person name="Ovchinnikova G."/>
            <person name="Chertkov O."/>
            <person name="Kyrpides N."/>
            <person name="Mavromatis K."/>
            <person name="Ivanova N."/>
            <person name="Brettin T."/>
            <person name="Detter J.C."/>
            <person name="Han C."/>
            <person name="Larimer F."/>
            <person name="Land M."/>
            <person name="Hauser L."/>
            <person name="Markowitz V."/>
            <person name="Cheng J.-F."/>
            <person name="Hugenholtz P."/>
            <person name="Woyke T."/>
            <person name="Wu D."/>
            <person name="Tindall B."/>
            <person name="Pomrenke H."/>
            <person name="Brambilla E."/>
            <person name="Klenk H.-P."/>
            <person name="Eisen J.A."/>
        </authorList>
    </citation>
    <scope>NUCLEOTIDE SEQUENCE [LARGE SCALE GENOMIC DNA]</scope>
    <source>
        <strain evidence="3">ATCC BAA-1392 / DSM 18658 / VKM B-2454 / MOB10</strain>
    </source>
</reference>
<dbReference type="HOGENOM" id="CLU_2587829_0_0_0"/>
<evidence type="ECO:0008006" key="4">
    <source>
        <dbReference type="Google" id="ProtNLM"/>
    </source>
</evidence>
<dbReference type="Proteomes" id="UP000010798">
    <property type="component" value="Chromosome"/>
</dbReference>
<dbReference type="PROSITE" id="PS51257">
    <property type="entry name" value="PROKAR_LIPOPROTEIN"/>
    <property type="match status" value="1"/>
</dbReference>
<feature type="region of interest" description="Disordered" evidence="1">
    <location>
        <begin position="31"/>
        <end position="80"/>
    </location>
</feature>
<sequence length="80" mass="8466">MRRVALLLIVTMLSGCQSGNMCRFYVRQVSPDTSGSHQTTAMSGEGRAGGRIEPAADKTAIPIATMPDNDSREIANPEAG</sequence>
<dbReference type="STRING" id="886293.Sinac_2196"/>